<dbReference type="CDD" id="cd09111">
    <property type="entry name" value="PLDc_ymdC_like_1"/>
    <property type="match status" value="1"/>
</dbReference>
<dbReference type="CDD" id="cd09113">
    <property type="entry name" value="PLDc_ymdC_like_2"/>
    <property type="match status" value="1"/>
</dbReference>
<dbReference type="RefSeq" id="WP_262460701.1">
    <property type="nucleotide sequence ID" value="NZ_ARXS01000013.1"/>
</dbReference>
<dbReference type="Pfam" id="PF13091">
    <property type="entry name" value="PLDc_2"/>
    <property type="match status" value="2"/>
</dbReference>
<keyword evidence="3" id="KW-1185">Reference proteome</keyword>
<dbReference type="PANTHER" id="PTHR21248:SF12">
    <property type="entry name" value="CARDIOLIPIN SYNTHASE C"/>
    <property type="match status" value="1"/>
</dbReference>
<organism evidence="2 3">
    <name type="scientific">Alloalcanivorax balearicus MACL04</name>
    <dbReference type="NCBI Taxonomy" id="1177182"/>
    <lineage>
        <taxon>Bacteria</taxon>
        <taxon>Pseudomonadati</taxon>
        <taxon>Pseudomonadota</taxon>
        <taxon>Gammaproteobacteria</taxon>
        <taxon>Oceanospirillales</taxon>
        <taxon>Alcanivoracaceae</taxon>
        <taxon>Alloalcanivorax</taxon>
    </lineage>
</organism>
<evidence type="ECO:0000313" key="3">
    <source>
        <dbReference type="Proteomes" id="UP001064106"/>
    </source>
</evidence>
<feature type="domain" description="PLD phosphodiesterase" evidence="1">
    <location>
        <begin position="416"/>
        <end position="443"/>
    </location>
</feature>
<gene>
    <name evidence="2" type="ORF">MA04_02414</name>
</gene>
<name>A0ABT2R055_9GAMM</name>
<comment type="caution">
    <text evidence="2">The sequence shown here is derived from an EMBL/GenBank/DDBJ whole genome shotgun (WGS) entry which is preliminary data.</text>
</comment>
<dbReference type="PANTHER" id="PTHR21248">
    <property type="entry name" value="CARDIOLIPIN SYNTHASE"/>
    <property type="match status" value="1"/>
</dbReference>
<dbReference type="InterPro" id="IPR025202">
    <property type="entry name" value="PLD-like_dom"/>
</dbReference>
<proteinExistence type="predicted"/>
<feature type="domain" description="PLD phosphodiesterase" evidence="1">
    <location>
        <begin position="176"/>
        <end position="203"/>
    </location>
</feature>
<dbReference type="InterPro" id="IPR001736">
    <property type="entry name" value="PLipase_D/transphosphatidylase"/>
</dbReference>
<dbReference type="SUPFAM" id="SSF56024">
    <property type="entry name" value="Phospholipase D/nuclease"/>
    <property type="match status" value="2"/>
</dbReference>
<dbReference type="Gene3D" id="3.30.870.10">
    <property type="entry name" value="Endonuclease Chain A"/>
    <property type="match status" value="2"/>
</dbReference>
<evidence type="ECO:0000313" key="2">
    <source>
        <dbReference type="EMBL" id="MCU5783114.1"/>
    </source>
</evidence>
<dbReference type="PROSITE" id="PS51257">
    <property type="entry name" value="PROKAR_LIPOPROTEIN"/>
    <property type="match status" value="1"/>
</dbReference>
<reference evidence="2" key="1">
    <citation type="submission" date="2012-09" db="EMBL/GenBank/DDBJ databases">
        <title>Genome Sequence of alkane-degrading Bacterium Alcanivorax balearicus MACL04.</title>
        <authorList>
            <person name="Lai Q."/>
            <person name="Shao Z."/>
        </authorList>
    </citation>
    <scope>NUCLEOTIDE SEQUENCE</scope>
    <source>
        <strain evidence="2">MACL04</strain>
    </source>
</reference>
<protein>
    <submittedName>
        <fullName evidence="2">Phospholipase D</fullName>
    </submittedName>
</protein>
<dbReference type="SMART" id="SM00155">
    <property type="entry name" value="PLDc"/>
    <property type="match status" value="2"/>
</dbReference>
<sequence>MTRFTGPGVMAGHWLRGLMLITMLSALSGCAGLPSLEGRTATVALSSEYARTSAMGKVVTPLADAHPGKSGIHALVDAREAFAARMLLADAAEHTLDIQYYIWHADITGTLLFEALHRAADRGVRVRLLLDDNNTVGLDEILSALDAHPNIEVRLFNPFVLRWPRAFGFITDFSRANRRMHNKSFTVDNQVTVVGGRNVGDEYFGATDGPLFADLDVLAIGPVVNDVSVDFDRYWASRSSYPADRILPDKSVPDLQALAASASRMEQTRKADAYMRVLKQSELVTQLRNGNLPFEWAATRMVSDDPAKGLGEAAPEGLLMAQLSEIIGTPAASLELVSPYFVPTAAGVEAFTALAESGVDVRVLTNSLEATDVSAVHAGYAKRRGDLLSAGIQLYEMRATVDGVERNKSAGPFGSSGSSLHAKTFAVDRERVFVGSFNFDPRSANLNTELGFVIESPVLAKAVAHVFETRVPEGAYQVKLDESGELYWVEKSADGERLYRKEPGAGAIKRWGVSLLSWLPIEWLL</sequence>
<evidence type="ECO:0000259" key="1">
    <source>
        <dbReference type="PROSITE" id="PS50035"/>
    </source>
</evidence>
<dbReference type="PROSITE" id="PS50035">
    <property type="entry name" value="PLD"/>
    <property type="match status" value="2"/>
</dbReference>
<dbReference type="EMBL" id="ARXS01000013">
    <property type="protein sequence ID" value="MCU5783114.1"/>
    <property type="molecule type" value="Genomic_DNA"/>
</dbReference>
<accession>A0ABT2R055</accession>
<dbReference type="Proteomes" id="UP001064106">
    <property type="component" value="Unassembled WGS sequence"/>
</dbReference>